<evidence type="ECO:0000256" key="1">
    <source>
        <dbReference type="SAM" id="MobiDB-lite"/>
    </source>
</evidence>
<evidence type="ECO:0000313" key="4">
    <source>
        <dbReference type="Proteomes" id="UP001472677"/>
    </source>
</evidence>
<dbReference type="PANTHER" id="PTHR46483:SF4">
    <property type="entry name" value="PHOSPHOLIPASE A1 PLIP2, CHLOROPLASTIC"/>
    <property type="match status" value="1"/>
</dbReference>
<protein>
    <submittedName>
        <fullName evidence="3">Uncharacterized protein</fullName>
    </submittedName>
</protein>
<evidence type="ECO:0000256" key="2">
    <source>
        <dbReference type="SAM" id="Phobius"/>
    </source>
</evidence>
<organism evidence="3 4">
    <name type="scientific">Hibiscus sabdariffa</name>
    <name type="common">roselle</name>
    <dbReference type="NCBI Taxonomy" id="183260"/>
    <lineage>
        <taxon>Eukaryota</taxon>
        <taxon>Viridiplantae</taxon>
        <taxon>Streptophyta</taxon>
        <taxon>Embryophyta</taxon>
        <taxon>Tracheophyta</taxon>
        <taxon>Spermatophyta</taxon>
        <taxon>Magnoliopsida</taxon>
        <taxon>eudicotyledons</taxon>
        <taxon>Gunneridae</taxon>
        <taxon>Pentapetalae</taxon>
        <taxon>rosids</taxon>
        <taxon>malvids</taxon>
        <taxon>Malvales</taxon>
        <taxon>Malvaceae</taxon>
        <taxon>Malvoideae</taxon>
        <taxon>Hibiscus</taxon>
    </lineage>
</organism>
<dbReference type="PANTHER" id="PTHR46483">
    <property type="entry name" value="PHOSPHOLIPASE A1 PLIP2, CHLOROPLASTIC"/>
    <property type="match status" value="1"/>
</dbReference>
<sequence length="293" mass="33115">MIEEIGLSSENPTLQSNEKDDDEGQENKNLGSRISAYAASYDMINVDVASFMATTYSVTAVVAAKEEVKQAVADDLNSTHSSPCEWFICDDDQSATRFSGFETLASWQTNLLFEPVQFEEFDVLVHRGIYEAAKGMYEQMFPEAVTMHSDIVPRAFSCNYPNYAAELLKAINGKFRHLPRLENQKLLYAPMGQILILQLEEKFSPHHHLLPSGTGLYCQVVNCVIRQELKRIRKIGRVHRRKVWWPLILPCEINDGDIILGRLVASQNMHLLVILLFPAKLLLGGAYILISPR</sequence>
<keyword evidence="2" id="KW-0812">Transmembrane</keyword>
<dbReference type="InterPro" id="IPR029058">
    <property type="entry name" value="AB_hydrolase_fold"/>
</dbReference>
<proteinExistence type="predicted"/>
<reference evidence="3 4" key="1">
    <citation type="journal article" date="2024" name="G3 (Bethesda)">
        <title>Genome assembly of Hibiscus sabdariffa L. provides insights into metabolisms of medicinal natural products.</title>
        <authorList>
            <person name="Kim T."/>
        </authorList>
    </citation>
    <scope>NUCLEOTIDE SEQUENCE [LARGE SCALE GENOMIC DNA]</scope>
    <source>
        <strain evidence="3">TK-2024</strain>
        <tissue evidence="3">Old leaves</tissue>
    </source>
</reference>
<keyword evidence="4" id="KW-1185">Reference proteome</keyword>
<dbReference type="EMBL" id="JBBPBM010000010">
    <property type="protein sequence ID" value="KAK8565532.1"/>
    <property type="molecule type" value="Genomic_DNA"/>
</dbReference>
<dbReference type="Gene3D" id="3.40.50.1820">
    <property type="entry name" value="alpha/beta hydrolase"/>
    <property type="match status" value="1"/>
</dbReference>
<accession>A0ABR2EWX2</accession>
<feature type="region of interest" description="Disordered" evidence="1">
    <location>
        <begin position="1"/>
        <end position="28"/>
    </location>
</feature>
<name>A0ABR2EWX2_9ROSI</name>
<keyword evidence="2" id="KW-1133">Transmembrane helix</keyword>
<evidence type="ECO:0000313" key="3">
    <source>
        <dbReference type="EMBL" id="KAK8565532.1"/>
    </source>
</evidence>
<feature type="transmembrane region" description="Helical" evidence="2">
    <location>
        <begin position="269"/>
        <end position="290"/>
    </location>
</feature>
<comment type="caution">
    <text evidence="3">The sequence shown here is derived from an EMBL/GenBank/DDBJ whole genome shotgun (WGS) entry which is preliminary data.</text>
</comment>
<dbReference type="InterPro" id="IPR043367">
    <property type="entry name" value="PLIP1/2/3"/>
</dbReference>
<keyword evidence="2" id="KW-0472">Membrane</keyword>
<gene>
    <name evidence="3" type="ORF">V6N12_059090</name>
</gene>
<dbReference type="Proteomes" id="UP001472677">
    <property type="component" value="Unassembled WGS sequence"/>
</dbReference>